<sequence length="231" mass="27086">MNSPEKNVCDVCKLFGCNGWEKRFRLEVEAQGDFDRNKGYEENQEFTIKIDFTHNCQKEHKWILWQTFDLISEYGAIGGKTKLKPSDKPKGESYSYYGDFGIIKVNWEKSSFELPDISKEEVKENLQNPPEQDFTSKSTKLPNLKFFIFSKNENLNSSDYYKLKEFKDFYKGNRGGKSNKFATYKNKDRFWGYTEQKEEIYIDTKEKLNELGITQEKMTEGSSILEDMGGD</sequence>
<comment type="caution">
    <text evidence="1">The sequence shown here is derived from an EMBL/GenBank/DDBJ whole genome shotgun (WGS) entry which is preliminary data.</text>
</comment>
<dbReference type="EMBL" id="MSDW01000001">
    <property type="protein sequence ID" value="OKY78321.1"/>
    <property type="molecule type" value="Genomic_DNA"/>
</dbReference>
<dbReference type="STRING" id="1903181.BTN85_0809"/>
<accession>A0A1Q6DVC1</accession>
<dbReference type="Proteomes" id="UP000185744">
    <property type="component" value="Unassembled WGS sequence"/>
</dbReference>
<dbReference type="InParanoid" id="A0A1Q6DVC1"/>
<evidence type="ECO:0000313" key="1">
    <source>
        <dbReference type="EMBL" id="OKY78321.1"/>
    </source>
</evidence>
<gene>
    <name evidence="1" type="ORF">BTN85_0809</name>
</gene>
<reference evidence="1" key="1">
    <citation type="submission" date="2016-12" db="EMBL/GenBank/DDBJ databases">
        <title>Discovery of methanogenic haloarchaea.</title>
        <authorList>
            <person name="Sorokin D.Y."/>
            <person name="Makarova K.S."/>
            <person name="Abbas B."/>
            <person name="Ferrer M."/>
            <person name="Golyshin P.N."/>
        </authorList>
    </citation>
    <scope>NUCLEOTIDE SEQUENCE [LARGE SCALE GENOMIC DNA]</scope>
    <source>
        <strain evidence="1">HMET1</strain>
    </source>
</reference>
<proteinExistence type="predicted"/>
<keyword evidence="2" id="KW-1185">Reference proteome</keyword>
<dbReference type="AlphaFoldDB" id="A0A1Q6DVC1"/>
<organism evidence="1 2">
    <name type="scientific">Methanohalarchaeum thermophilum</name>
    <dbReference type="NCBI Taxonomy" id="1903181"/>
    <lineage>
        <taxon>Archaea</taxon>
        <taxon>Methanobacteriati</taxon>
        <taxon>Methanobacteriota</taxon>
        <taxon>Methanonatronarchaeia</taxon>
        <taxon>Methanonatronarchaeales</taxon>
        <taxon>Methanonatronarchaeaceae</taxon>
        <taxon>Candidatus Methanohalarchaeum</taxon>
    </lineage>
</organism>
<name>A0A1Q6DVC1_METT1</name>
<protein>
    <submittedName>
        <fullName evidence="1">CRISPR-Cas system related protein, RAMP superfamily Cas7 group, incomplete</fullName>
    </submittedName>
</protein>
<evidence type="ECO:0000313" key="2">
    <source>
        <dbReference type="Proteomes" id="UP000185744"/>
    </source>
</evidence>